<dbReference type="PANTHER" id="PTHR36440:SF1">
    <property type="entry name" value="PUTATIVE (AFU_ORTHOLOGUE AFUA_8G07350)-RELATED"/>
    <property type="match status" value="1"/>
</dbReference>
<evidence type="ECO:0000313" key="4">
    <source>
        <dbReference type="Proteomes" id="UP001422759"/>
    </source>
</evidence>
<dbReference type="InterPro" id="IPR011051">
    <property type="entry name" value="RmlC_Cupin_sf"/>
</dbReference>
<dbReference type="SUPFAM" id="SSF53474">
    <property type="entry name" value="alpha/beta-Hydrolases"/>
    <property type="match status" value="1"/>
</dbReference>
<dbReference type="InterPro" id="IPR014710">
    <property type="entry name" value="RmlC-like_jellyroll"/>
</dbReference>
<evidence type="ECO:0000259" key="1">
    <source>
        <dbReference type="Pfam" id="PF07883"/>
    </source>
</evidence>
<reference evidence="3 4" key="1">
    <citation type="journal article" date="2019" name="Int. J. Syst. Evol. Microbiol.">
        <title>The Global Catalogue of Microorganisms (GCM) 10K type strain sequencing project: providing services to taxonomists for standard genome sequencing and annotation.</title>
        <authorList>
            <consortium name="The Broad Institute Genomics Platform"/>
            <consortium name="The Broad Institute Genome Sequencing Center for Infectious Disease"/>
            <person name="Wu L."/>
            <person name="Ma J."/>
        </authorList>
    </citation>
    <scope>NUCLEOTIDE SEQUENCE [LARGE SCALE GENOMIC DNA]</scope>
    <source>
        <strain evidence="3 4">JCM 14560</strain>
    </source>
</reference>
<dbReference type="Proteomes" id="UP001422759">
    <property type="component" value="Unassembled WGS sequence"/>
</dbReference>
<dbReference type="EMBL" id="BAAANT010000014">
    <property type="protein sequence ID" value="GAA2143418.1"/>
    <property type="molecule type" value="Genomic_DNA"/>
</dbReference>
<sequence length="424" mass="44431">MNEASVVTPGGGETIRLGTTRMRILEDGSSTGHRLGIGEITLAPHSEGPPQHRHAEHDEGFYVVSGEARFTVGETVHEAPAGTFVMIPPGVPHTFANPGDRPAVLLNTFTPDLYVRYFRDLRDMIAAGQELTPEATVHAMSRYATVPATDFARPGPAGTSRTLALDGVELDFEDHGQGRLVLLLHGGGGPQTVAPFVRLLAGQRPARVIAPVHPGFGGTGRPDGLTSPAGLARLYARLLEELDLTGVTVVGNSLGGWVAAELALLGSDRISGVVLVNAVGIVVPGHPVADVFALSPQELSRLSFHDPAKFRIDPGALTEAQRAGAAANRAALAVYGGPASAGDPTLRGRLAGVGLPTLVLWGESDQVVDQDYGRAYAAAVPNARFQLLRGTGHVPQIETPGQLLPAVWDFVHAQDGDRTAGQRA</sequence>
<dbReference type="InterPro" id="IPR013096">
    <property type="entry name" value="Cupin_2"/>
</dbReference>
<gene>
    <name evidence="3" type="ORF">GCM10009760_29770</name>
</gene>
<proteinExistence type="predicted"/>
<dbReference type="Pfam" id="PF12697">
    <property type="entry name" value="Abhydrolase_6"/>
    <property type="match status" value="1"/>
</dbReference>
<evidence type="ECO:0000313" key="3">
    <source>
        <dbReference type="EMBL" id="GAA2143418.1"/>
    </source>
</evidence>
<dbReference type="InterPro" id="IPR029058">
    <property type="entry name" value="AB_hydrolase_fold"/>
</dbReference>
<evidence type="ECO:0000259" key="2">
    <source>
        <dbReference type="Pfam" id="PF12697"/>
    </source>
</evidence>
<dbReference type="Gene3D" id="2.60.120.10">
    <property type="entry name" value="Jelly Rolls"/>
    <property type="match status" value="1"/>
</dbReference>
<dbReference type="InterPro" id="IPR053146">
    <property type="entry name" value="QDO-like"/>
</dbReference>
<feature type="domain" description="AB hydrolase-1" evidence="2">
    <location>
        <begin position="181"/>
        <end position="403"/>
    </location>
</feature>
<dbReference type="InterPro" id="IPR000073">
    <property type="entry name" value="AB_hydrolase_1"/>
</dbReference>
<dbReference type="RefSeq" id="WP_344464932.1">
    <property type="nucleotide sequence ID" value="NZ_BAAANT010000014.1"/>
</dbReference>
<accession>A0ABN2ZK45</accession>
<name>A0ABN2ZK45_9ACTN</name>
<organism evidence="3 4">
    <name type="scientific">Kitasatospora kazusensis</name>
    <dbReference type="NCBI Taxonomy" id="407974"/>
    <lineage>
        <taxon>Bacteria</taxon>
        <taxon>Bacillati</taxon>
        <taxon>Actinomycetota</taxon>
        <taxon>Actinomycetes</taxon>
        <taxon>Kitasatosporales</taxon>
        <taxon>Streptomycetaceae</taxon>
        <taxon>Kitasatospora</taxon>
    </lineage>
</organism>
<dbReference type="Gene3D" id="3.40.50.1820">
    <property type="entry name" value="alpha/beta hydrolase"/>
    <property type="match status" value="1"/>
</dbReference>
<dbReference type="Pfam" id="PF07883">
    <property type="entry name" value="Cupin_2"/>
    <property type="match status" value="1"/>
</dbReference>
<keyword evidence="4" id="KW-1185">Reference proteome</keyword>
<dbReference type="PRINTS" id="PR00111">
    <property type="entry name" value="ABHYDROLASE"/>
</dbReference>
<comment type="caution">
    <text evidence="3">The sequence shown here is derived from an EMBL/GenBank/DDBJ whole genome shotgun (WGS) entry which is preliminary data.</text>
</comment>
<dbReference type="SUPFAM" id="SSF51182">
    <property type="entry name" value="RmlC-like cupins"/>
    <property type="match status" value="1"/>
</dbReference>
<feature type="domain" description="Cupin type-2" evidence="1">
    <location>
        <begin position="39"/>
        <end position="108"/>
    </location>
</feature>
<dbReference type="PANTHER" id="PTHR36440">
    <property type="entry name" value="PUTATIVE (AFU_ORTHOLOGUE AFUA_8G07350)-RELATED"/>
    <property type="match status" value="1"/>
</dbReference>
<evidence type="ECO:0008006" key="5">
    <source>
        <dbReference type="Google" id="ProtNLM"/>
    </source>
</evidence>
<protein>
    <recommendedName>
        <fullName evidence="5">Pimeloyl-ACP methyl ester carboxylesterase</fullName>
    </recommendedName>
</protein>